<dbReference type="InterPro" id="IPR000073">
    <property type="entry name" value="AB_hydrolase_1"/>
</dbReference>
<keyword evidence="1" id="KW-0442">Lipid degradation</keyword>
<name>A0AAV4JWN8_9GAST</name>
<dbReference type="Gene3D" id="3.40.50.1820">
    <property type="entry name" value="alpha/beta hydrolase"/>
    <property type="match status" value="1"/>
</dbReference>
<gene>
    <name evidence="4" type="ORF">ElyMa_005247900</name>
</gene>
<evidence type="ECO:0000313" key="4">
    <source>
        <dbReference type="EMBL" id="GFS27224.1"/>
    </source>
</evidence>
<sequence length="113" mass="12274">MAQYDLPAIIYYILNQTGHEQLYYVGHSQGTAIAFARFSEDQELASRVKHLMALAPISRVGHITSPPLRLMLPFATEIETAQLVVASLRGQEVAGSKHSRAQSGPLLVGSVSV</sequence>
<evidence type="ECO:0000313" key="5">
    <source>
        <dbReference type="Proteomes" id="UP000762676"/>
    </source>
</evidence>
<reference evidence="4 5" key="1">
    <citation type="journal article" date="2021" name="Elife">
        <title>Chloroplast acquisition without the gene transfer in kleptoplastic sea slugs, Plakobranchus ocellatus.</title>
        <authorList>
            <person name="Maeda T."/>
            <person name="Takahashi S."/>
            <person name="Yoshida T."/>
            <person name="Shimamura S."/>
            <person name="Takaki Y."/>
            <person name="Nagai Y."/>
            <person name="Toyoda A."/>
            <person name="Suzuki Y."/>
            <person name="Arimoto A."/>
            <person name="Ishii H."/>
            <person name="Satoh N."/>
            <person name="Nishiyama T."/>
            <person name="Hasebe M."/>
            <person name="Maruyama T."/>
            <person name="Minagawa J."/>
            <person name="Obokata J."/>
            <person name="Shigenobu S."/>
        </authorList>
    </citation>
    <scope>NUCLEOTIDE SEQUENCE [LARGE SCALE GENOMIC DNA]</scope>
</reference>
<dbReference type="SUPFAM" id="SSF53474">
    <property type="entry name" value="alpha/beta-Hydrolases"/>
    <property type="match status" value="1"/>
</dbReference>
<evidence type="ECO:0000256" key="1">
    <source>
        <dbReference type="ARBA" id="ARBA00022963"/>
    </source>
</evidence>
<accession>A0AAV4JWN8</accession>
<dbReference type="PANTHER" id="PTHR11005">
    <property type="entry name" value="LYSOSOMAL ACID LIPASE-RELATED"/>
    <property type="match status" value="1"/>
</dbReference>
<dbReference type="Proteomes" id="UP000762676">
    <property type="component" value="Unassembled WGS sequence"/>
</dbReference>
<keyword evidence="2" id="KW-0443">Lipid metabolism</keyword>
<keyword evidence="5" id="KW-1185">Reference proteome</keyword>
<protein>
    <submittedName>
        <fullName evidence="4">Lipase</fullName>
    </submittedName>
</protein>
<feature type="domain" description="AB hydrolase-1" evidence="3">
    <location>
        <begin position="3"/>
        <end position="64"/>
    </location>
</feature>
<dbReference type="AlphaFoldDB" id="A0AAV4JWN8"/>
<dbReference type="Pfam" id="PF00561">
    <property type="entry name" value="Abhydrolase_1"/>
    <property type="match status" value="1"/>
</dbReference>
<evidence type="ECO:0000256" key="2">
    <source>
        <dbReference type="ARBA" id="ARBA00023098"/>
    </source>
</evidence>
<dbReference type="GO" id="GO:0016042">
    <property type="term" value="P:lipid catabolic process"/>
    <property type="evidence" value="ECO:0007669"/>
    <property type="project" value="UniProtKB-KW"/>
</dbReference>
<comment type="caution">
    <text evidence="4">The sequence shown here is derived from an EMBL/GenBank/DDBJ whole genome shotgun (WGS) entry which is preliminary data.</text>
</comment>
<dbReference type="EMBL" id="BMAT01010461">
    <property type="protein sequence ID" value="GFS27224.1"/>
    <property type="molecule type" value="Genomic_DNA"/>
</dbReference>
<dbReference type="InterPro" id="IPR029058">
    <property type="entry name" value="AB_hydrolase_fold"/>
</dbReference>
<organism evidence="4 5">
    <name type="scientific">Elysia marginata</name>
    <dbReference type="NCBI Taxonomy" id="1093978"/>
    <lineage>
        <taxon>Eukaryota</taxon>
        <taxon>Metazoa</taxon>
        <taxon>Spiralia</taxon>
        <taxon>Lophotrochozoa</taxon>
        <taxon>Mollusca</taxon>
        <taxon>Gastropoda</taxon>
        <taxon>Heterobranchia</taxon>
        <taxon>Euthyneura</taxon>
        <taxon>Panpulmonata</taxon>
        <taxon>Sacoglossa</taxon>
        <taxon>Placobranchoidea</taxon>
        <taxon>Plakobranchidae</taxon>
        <taxon>Elysia</taxon>
    </lineage>
</organism>
<proteinExistence type="predicted"/>
<evidence type="ECO:0000259" key="3">
    <source>
        <dbReference type="Pfam" id="PF00561"/>
    </source>
</evidence>